<dbReference type="AlphaFoldDB" id="X0X2G1"/>
<dbReference type="EMBL" id="BARS01036811">
    <property type="protein sequence ID" value="GAG19176.1"/>
    <property type="molecule type" value="Genomic_DNA"/>
</dbReference>
<comment type="caution">
    <text evidence="1">The sequence shown here is derived from an EMBL/GenBank/DDBJ whole genome shotgun (WGS) entry which is preliminary data.</text>
</comment>
<proteinExistence type="predicted"/>
<protein>
    <submittedName>
        <fullName evidence="1">Uncharacterized protein</fullName>
    </submittedName>
</protein>
<accession>X0X2G1</accession>
<name>X0X2G1_9ZZZZ</name>
<organism evidence="1">
    <name type="scientific">marine sediment metagenome</name>
    <dbReference type="NCBI Taxonomy" id="412755"/>
    <lineage>
        <taxon>unclassified sequences</taxon>
        <taxon>metagenomes</taxon>
        <taxon>ecological metagenomes</taxon>
    </lineage>
</organism>
<gene>
    <name evidence="1" type="ORF">S01H1_56524</name>
</gene>
<evidence type="ECO:0000313" key="1">
    <source>
        <dbReference type="EMBL" id="GAG19176.1"/>
    </source>
</evidence>
<sequence>FEYMKRLNLAYEEFFSYPDNYKKIKLIKIKTNNLDFVGEGKDLEYIVNEIYKGDSLK</sequence>
<feature type="non-terminal residue" evidence="1">
    <location>
        <position position="1"/>
    </location>
</feature>
<reference evidence="1" key="1">
    <citation type="journal article" date="2014" name="Front. Microbiol.">
        <title>High frequency of phylogenetically diverse reductive dehalogenase-homologous genes in deep subseafloor sedimentary metagenomes.</title>
        <authorList>
            <person name="Kawai M."/>
            <person name="Futagami T."/>
            <person name="Toyoda A."/>
            <person name="Takaki Y."/>
            <person name="Nishi S."/>
            <person name="Hori S."/>
            <person name="Arai W."/>
            <person name="Tsubouchi T."/>
            <person name="Morono Y."/>
            <person name="Uchiyama I."/>
            <person name="Ito T."/>
            <person name="Fujiyama A."/>
            <person name="Inagaki F."/>
            <person name="Takami H."/>
        </authorList>
    </citation>
    <scope>NUCLEOTIDE SEQUENCE</scope>
    <source>
        <strain evidence="1">Expedition CK06-06</strain>
    </source>
</reference>